<dbReference type="EC" id="2.7.12.2" evidence="6"/>
<dbReference type="GO" id="GO:0005524">
    <property type="term" value="F:ATP binding"/>
    <property type="evidence" value="ECO:0007669"/>
    <property type="project" value="UniProtKB-UniRule"/>
</dbReference>
<dbReference type="InterPro" id="IPR000719">
    <property type="entry name" value="Prot_kinase_dom"/>
</dbReference>
<protein>
    <recommendedName>
        <fullName evidence="6">mitogen-activated protein kinase kinase</fullName>
        <ecNumber evidence="6">2.7.12.2</ecNumber>
    </recommendedName>
</protein>
<dbReference type="SUPFAM" id="SSF56112">
    <property type="entry name" value="Protein kinase-like (PK-like)"/>
    <property type="match status" value="1"/>
</dbReference>
<dbReference type="AlphaFoldDB" id="A0AAD6VRP9"/>
<dbReference type="InterPro" id="IPR017441">
    <property type="entry name" value="Protein_kinase_ATP_BS"/>
</dbReference>
<keyword evidence="2 7" id="KW-0547">Nucleotide-binding</keyword>
<feature type="domain" description="Protein kinase" evidence="9">
    <location>
        <begin position="81"/>
        <end position="339"/>
    </location>
</feature>
<dbReference type="SMART" id="SM00220">
    <property type="entry name" value="S_TKc"/>
    <property type="match status" value="1"/>
</dbReference>
<evidence type="ECO:0000256" key="2">
    <source>
        <dbReference type="ARBA" id="ARBA00022741"/>
    </source>
</evidence>
<dbReference type="InterPro" id="IPR011009">
    <property type="entry name" value="Kinase-like_dom_sf"/>
</dbReference>
<dbReference type="GO" id="GO:0000196">
    <property type="term" value="P:cell integrity MAPK cascade"/>
    <property type="evidence" value="ECO:0007669"/>
    <property type="project" value="TreeGrafter"/>
</dbReference>
<evidence type="ECO:0000256" key="3">
    <source>
        <dbReference type="ARBA" id="ARBA00022777"/>
    </source>
</evidence>
<keyword evidence="3 10" id="KW-0418">Kinase</keyword>
<dbReference type="Proteomes" id="UP001219525">
    <property type="component" value="Unassembled WGS sequence"/>
</dbReference>
<feature type="binding site" evidence="7">
    <location>
        <position position="120"/>
    </location>
    <ligand>
        <name>ATP</name>
        <dbReference type="ChEBI" id="CHEBI:30616"/>
    </ligand>
</feature>
<dbReference type="Gene3D" id="3.30.200.20">
    <property type="entry name" value="Phosphorylase Kinase, domain 1"/>
    <property type="match status" value="1"/>
</dbReference>
<evidence type="ECO:0000256" key="7">
    <source>
        <dbReference type="PROSITE-ProRule" id="PRU10141"/>
    </source>
</evidence>
<name>A0AAD6VRP9_9AGAR</name>
<gene>
    <name evidence="10" type="ORF">GGX14DRAFT_357432</name>
</gene>
<evidence type="ECO:0000256" key="1">
    <source>
        <dbReference type="ARBA" id="ARBA00022679"/>
    </source>
</evidence>
<organism evidence="10 11">
    <name type="scientific">Mycena pura</name>
    <dbReference type="NCBI Taxonomy" id="153505"/>
    <lineage>
        <taxon>Eukaryota</taxon>
        <taxon>Fungi</taxon>
        <taxon>Dikarya</taxon>
        <taxon>Basidiomycota</taxon>
        <taxon>Agaricomycotina</taxon>
        <taxon>Agaricomycetes</taxon>
        <taxon>Agaricomycetidae</taxon>
        <taxon>Agaricales</taxon>
        <taxon>Marasmiineae</taxon>
        <taxon>Mycenaceae</taxon>
        <taxon>Mycena</taxon>
    </lineage>
</organism>
<dbReference type="Pfam" id="PF00069">
    <property type="entry name" value="Pkinase"/>
    <property type="match status" value="1"/>
</dbReference>
<keyword evidence="4 7" id="KW-0067">ATP-binding</keyword>
<comment type="caution">
    <text evidence="10">The sequence shown here is derived from an EMBL/GenBank/DDBJ whole genome shotgun (WGS) entry which is preliminary data.</text>
</comment>
<feature type="compositionally biased region" description="Basic and acidic residues" evidence="8">
    <location>
        <begin position="13"/>
        <end position="22"/>
    </location>
</feature>
<evidence type="ECO:0000256" key="5">
    <source>
        <dbReference type="ARBA" id="ARBA00038035"/>
    </source>
</evidence>
<sequence length="369" mass="40839">MGGPVDTTLTTRSSEHQDELTIRPDTGTVPARSEPLSDIRSLLEALGGGPASRSHTPSDSEDDAIPATSSTVKLYWGDDVLEDVSRLGEGAGGAVHKVKDKRTGKVMARKTITTREAPMKQLLRELSIISSTEHINIIPFFGAYMSPSSSEVKILMEHCEGGSLEAVGRRLKEINAVVGEKIAGRLAEGVLQGLAYLHLKKTIHRDIKPSNILLSREGVVKLCDFGVSGILDGSMAGTFTGTSFYMAPERICGQKYSIRSDVWSTGISLLELVQNRFPFPNDLPPIELMMYITQGEPPRLDDEEGVQWSDDMKDFIKQTLTTDASLRPTPKDMLVHPWVVNAMKQEVHMARWIRKVWGWPKDSRRSRDQ</sequence>
<dbReference type="GO" id="GO:0004708">
    <property type="term" value="F:MAP kinase kinase activity"/>
    <property type="evidence" value="ECO:0007669"/>
    <property type="project" value="UniProtKB-EC"/>
</dbReference>
<evidence type="ECO:0000256" key="4">
    <source>
        <dbReference type="ARBA" id="ARBA00022840"/>
    </source>
</evidence>
<evidence type="ECO:0000313" key="10">
    <source>
        <dbReference type="EMBL" id="KAJ7217788.1"/>
    </source>
</evidence>
<dbReference type="PROSITE" id="PS00107">
    <property type="entry name" value="PROTEIN_KINASE_ATP"/>
    <property type="match status" value="1"/>
</dbReference>
<keyword evidence="1" id="KW-0808">Transferase</keyword>
<dbReference type="GO" id="GO:0060237">
    <property type="term" value="P:regulation of fungal-type cell wall organization"/>
    <property type="evidence" value="ECO:0007669"/>
    <property type="project" value="TreeGrafter"/>
</dbReference>
<evidence type="ECO:0000256" key="6">
    <source>
        <dbReference type="ARBA" id="ARBA00038999"/>
    </source>
</evidence>
<evidence type="ECO:0000313" key="11">
    <source>
        <dbReference type="Proteomes" id="UP001219525"/>
    </source>
</evidence>
<evidence type="ECO:0000259" key="9">
    <source>
        <dbReference type="PROSITE" id="PS50011"/>
    </source>
</evidence>
<accession>A0AAD6VRP9</accession>
<keyword evidence="11" id="KW-1185">Reference proteome</keyword>
<dbReference type="FunFam" id="1.10.510.10:FF:000263">
    <property type="entry name" value="MAP kinase skh1/pek1"/>
    <property type="match status" value="1"/>
</dbReference>
<dbReference type="PANTHER" id="PTHR48013">
    <property type="entry name" value="DUAL SPECIFICITY MITOGEN-ACTIVATED PROTEIN KINASE KINASE 5-RELATED"/>
    <property type="match status" value="1"/>
</dbReference>
<reference evidence="10" key="1">
    <citation type="submission" date="2023-03" db="EMBL/GenBank/DDBJ databases">
        <title>Massive genome expansion in bonnet fungi (Mycena s.s.) driven by repeated elements and novel gene families across ecological guilds.</title>
        <authorList>
            <consortium name="Lawrence Berkeley National Laboratory"/>
            <person name="Harder C.B."/>
            <person name="Miyauchi S."/>
            <person name="Viragh M."/>
            <person name="Kuo A."/>
            <person name="Thoen E."/>
            <person name="Andreopoulos B."/>
            <person name="Lu D."/>
            <person name="Skrede I."/>
            <person name="Drula E."/>
            <person name="Henrissat B."/>
            <person name="Morin E."/>
            <person name="Kohler A."/>
            <person name="Barry K."/>
            <person name="LaButti K."/>
            <person name="Morin E."/>
            <person name="Salamov A."/>
            <person name="Lipzen A."/>
            <person name="Mereny Z."/>
            <person name="Hegedus B."/>
            <person name="Baldrian P."/>
            <person name="Stursova M."/>
            <person name="Weitz H."/>
            <person name="Taylor A."/>
            <person name="Grigoriev I.V."/>
            <person name="Nagy L.G."/>
            <person name="Martin F."/>
            <person name="Kauserud H."/>
        </authorList>
    </citation>
    <scope>NUCLEOTIDE SEQUENCE</scope>
    <source>
        <strain evidence="10">9144</strain>
    </source>
</reference>
<evidence type="ECO:0000256" key="8">
    <source>
        <dbReference type="SAM" id="MobiDB-lite"/>
    </source>
</evidence>
<comment type="similarity">
    <text evidence="5">Belongs to the protein kinase superfamily. STE Ser/Thr protein kinase family. MAP kinase kinase subfamily.</text>
</comment>
<dbReference type="Gene3D" id="1.10.510.10">
    <property type="entry name" value="Transferase(Phosphotransferase) domain 1"/>
    <property type="match status" value="1"/>
</dbReference>
<dbReference type="PROSITE" id="PS50011">
    <property type="entry name" value="PROTEIN_KINASE_DOM"/>
    <property type="match status" value="1"/>
</dbReference>
<dbReference type="EMBL" id="JARJCW010000013">
    <property type="protein sequence ID" value="KAJ7217788.1"/>
    <property type="molecule type" value="Genomic_DNA"/>
</dbReference>
<proteinExistence type="inferred from homology"/>
<feature type="region of interest" description="Disordered" evidence="8">
    <location>
        <begin position="1"/>
        <end position="66"/>
    </location>
</feature>
<dbReference type="PANTHER" id="PTHR48013:SF6">
    <property type="entry name" value="MAP KINASE KINASE MKK1_SSP32-RELATED"/>
    <property type="match status" value="1"/>
</dbReference>